<dbReference type="PANTHER" id="PTHR35043">
    <property type="entry name" value="TRANSCRIPTION FACTOR DOMAIN-CONTAINING PROTEIN"/>
    <property type="match status" value="1"/>
</dbReference>
<proteinExistence type="predicted"/>
<dbReference type="AlphaFoldDB" id="A0A0W0GA90"/>
<evidence type="ECO:0000313" key="2">
    <source>
        <dbReference type="EMBL" id="KTB45444.1"/>
    </source>
</evidence>
<organism evidence="2 3">
    <name type="scientific">Moniliophthora roreri</name>
    <name type="common">Frosty pod rot fungus</name>
    <name type="synonym">Monilia roreri</name>
    <dbReference type="NCBI Taxonomy" id="221103"/>
    <lineage>
        <taxon>Eukaryota</taxon>
        <taxon>Fungi</taxon>
        <taxon>Dikarya</taxon>
        <taxon>Basidiomycota</taxon>
        <taxon>Agaricomycotina</taxon>
        <taxon>Agaricomycetes</taxon>
        <taxon>Agaricomycetidae</taxon>
        <taxon>Agaricales</taxon>
        <taxon>Marasmiineae</taxon>
        <taxon>Marasmiaceae</taxon>
        <taxon>Moniliophthora</taxon>
    </lineage>
</organism>
<evidence type="ECO:0000256" key="1">
    <source>
        <dbReference type="SAM" id="Phobius"/>
    </source>
</evidence>
<keyword evidence="1" id="KW-0812">Transmembrane</keyword>
<dbReference type="EMBL" id="LATX01000701">
    <property type="protein sequence ID" value="KTB45444.1"/>
    <property type="molecule type" value="Genomic_DNA"/>
</dbReference>
<dbReference type="PANTHER" id="PTHR35043:SF8">
    <property type="entry name" value="DUF4220 DOMAIN-CONTAINING PROTEIN"/>
    <property type="match status" value="1"/>
</dbReference>
<comment type="caution">
    <text evidence="2">The sequence shown here is derived from an EMBL/GenBank/DDBJ whole genome shotgun (WGS) entry which is preliminary data.</text>
</comment>
<keyword evidence="1" id="KW-0472">Membrane</keyword>
<dbReference type="Proteomes" id="UP000054988">
    <property type="component" value="Unassembled WGS sequence"/>
</dbReference>
<name>A0A0W0GA90_MONRR</name>
<feature type="transmembrane region" description="Helical" evidence="1">
    <location>
        <begin position="154"/>
        <end position="176"/>
    </location>
</feature>
<gene>
    <name evidence="2" type="ORF">WG66_1979</name>
</gene>
<protein>
    <submittedName>
        <fullName evidence="2">Uncharacterized protein</fullName>
    </submittedName>
</protein>
<accession>A0A0W0GA90</accession>
<feature type="transmembrane region" description="Helical" evidence="1">
    <location>
        <begin position="196"/>
        <end position="218"/>
    </location>
</feature>
<feature type="transmembrane region" description="Helical" evidence="1">
    <location>
        <begin position="124"/>
        <end position="145"/>
    </location>
</feature>
<sequence>MVGFALLNFGTYIFWWNKPLRVRYPVQVTWRQQELLTAGSSQSEESGVKTVKQRLKEALACLQKGIIEILNYLTPEGVPLAIQLIFLPLWMMWTIIRTCLNFFTDDQVFTDEFNTRLEEDPLQLYITVYSIAAAFGAIHCIPWAFQFPTETEQLLWQICAIAVAAAPIAMGSQHWYSKGLYHSTPRWLDKLMDITATFLGIVYIISRLTLISLALMALRDLSQSAYQTVQWTTFVPHIG</sequence>
<keyword evidence="1" id="KW-1133">Transmembrane helix</keyword>
<reference evidence="2 3" key="1">
    <citation type="submission" date="2015-12" db="EMBL/GenBank/DDBJ databases">
        <title>Draft genome sequence of Moniliophthora roreri, the causal agent of frosty pod rot of cacao.</title>
        <authorList>
            <person name="Aime M.C."/>
            <person name="Diaz-Valderrama J.R."/>
            <person name="Kijpornyongpan T."/>
            <person name="Phillips-Mora W."/>
        </authorList>
    </citation>
    <scope>NUCLEOTIDE SEQUENCE [LARGE SCALE GENOMIC DNA]</scope>
    <source>
        <strain evidence="2 3">MCA 2952</strain>
    </source>
</reference>
<evidence type="ECO:0000313" key="3">
    <source>
        <dbReference type="Proteomes" id="UP000054988"/>
    </source>
</evidence>